<proteinExistence type="predicted"/>
<reference evidence="1" key="1">
    <citation type="submission" date="2021-01" db="EMBL/GenBank/DDBJ databases">
        <authorList>
            <person name="Corre E."/>
            <person name="Pelletier E."/>
            <person name="Niang G."/>
            <person name="Scheremetjew M."/>
            <person name="Finn R."/>
            <person name="Kale V."/>
            <person name="Holt S."/>
            <person name="Cochrane G."/>
            <person name="Meng A."/>
            <person name="Brown T."/>
            <person name="Cohen L."/>
        </authorList>
    </citation>
    <scope>NUCLEOTIDE SEQUENCE</scope>
    <source>
        <strain evidence="1">Grunow 1884</strain>
    </source>
</reference>
<dbReference type="AlphaFoldDB" id="A0A7S1ZEB3"/>
<dbReference type="EMBL" id="HBGO01015030">
    <property type="protein sequence ID" value="CAD9336138.1"/>
    <property type="molecule type" value="Transcribed_RNA"/>
</dbReference>
<evidence type="ECO:0000313" key="1">
    <source>
        <dbReference type="EMBL" id="CAD9336138.1"/>
    </source>
</evidence>
<protein>
    <submittedName>
        <fullName evidence="1">Uncharacterized protein</fullName>
    </submittedName>
</protein>
<accession>A0A7S1ZEB3</accession>
<sequence length="159" mass="18222">MGQGGGGFDVVVPWRNVRSFQETYPIEQFHSETYGNLYLDAVAKEALRGMGAELPRVQGVGEKGRREGLDWHFGPFAFRAKHLNLWTECTGEMYDAQLVPIVHAMRKGLSITSIQVDYHGPLQMKAEEEGNITFIEKRLWQLNDLDPRVKKAWSEEFYC</sequence>
<gene>
    <name evidence="1" type="ORF">OSIN01602_LOCUS8497</name>
</gene>
<name>A0A7S1ZEB3_TRICV</name>
<organism evidence="1">
    <name type="scientific">Trieres chinensis</name>
    <name type="common">Marine centric diatom</name>
    <name type="synonym">Odontella sinensis</name>
    <dbReference type="NCBI Taxonomy" id="1514140"/>
    <lineage>
        <taxon>Eukaryota</taxon>
        <taxon>Sar</taxon>
        <taxon>Stramenopiles</taxon>
        <taxon>Ochrophyta</taxon>
        <taxon>Bacillariophyta</taxon>
        <taxon>Mediophyceae</taxon>
        <taxon>Biddulphiophycidae</taxon>
        <taxon>Eupodiscales</taxon>
        <taxon>Parodontellaceae</taxon>
        <taxon>Trieres</taxon>
    </lineage>
</organism>